<dbReference type="PANTHER" id="PTHR43707">
    <property type="entry name" value="HISTIDYL-TRNA SYNTHETASE"/>
    <property type="match status" value="1"/>
</dbReference>
<sequence>MNISYQLNDRLVRGFDYYTKTVFEVTTPELGAQDAICGGGRYDYLVGAKISGDILKRLGMEPDEVSQIMSAIGNHEEESGTAIDAITAALILADKSDVHRSRVRRDIAEFAFDIHDRVNYAVNHSFIRVNNEEKKIELELEIDTDISQVMDYFEIFLDRMTMCRRAADTLGCEFEIIINGMKIL</sequence>
<dbReference type="EMBL" id="BARV01033603">
    <property type="protein sequence ID" value="GAI51982.1"/>
    <property type="molecule type" value="Genomic_DNA"/>
</dbReference>
<comment type="caution">
    <text evidence="1">The sequence shown here is derived from an EMBL/GenBank/DDBJ whole genome shotgun (WGS) entry which is preliminary data.</text>
</comment>
<dbReference type="InterPro" id="IPR004516">
    <property type="entry name" value="HisRS/HisZ"/>
</dbReference>
<dbReference type="AlphaFoldDB" id="X1P6R8"/>
<organism evidence="1">
    <name type="scientific">marine sediment metagenome</name>
    <dbReference type="NCBI Taxonomy" id="412755"/>
    <lineage>
        <taxon>unclassified sequences</taxon>
        <taxon>metagenomes</taxon>
        <taxon>ecological metagenomes</taxon>
    </lineage>
</organism>
<dbReference type="SUPFAM" id="SSF55681">
    <property type="entry name" value="Class II aaRS and biotin synthetases"/>
    <property type="match status" value="1"/>
</dbReference>
<name>X1P6R8_9ZZZZ</name>
<dbReference type="InterPro" id="IPR045864">
    <property type="entry name" value="aa-tRNA-synth_II/BPL/LPL"/>
</dbReference>
<accession>X1P6R8</accession>
<dbReference type="GO" id="GO:0005737">
    <property type="term" value="C:cytoplasm"/>
    <property type="evidence" value="ECO:0007669"/>
    <property type="project" value="InterPro"/>
</dbReference>
<dbReference type="GO" id="GO:0004821">
    <property type="term" value="F:histidine-tRNA ligase activity"/>
    <property type="evidence" value="ECO:0007669"/>
    <property type="project" value="TreeGrafter"/>
</dbReference>
<evidence type="ECO:0000313" key="1">
    <source>
        <dbReference type="EMBL" id="GAI51982.1"/>
    </source>
</evidence>
<protein>
    <submittedName>
        <fullName evidence="1">Uncharacterized protein</fullName>
    </submittedName>
</protein>
<dbReference type="Gene3D" id="3.30.930.10">
    <property type="entry name" value="Bira Bifunctional Protein, Domain 2"/>
    <property type="match status" value="1"/>
</dbReference>
<dbReference type="PANTHER" id="PTHR43707:SF1">
    <property type="entry name" value="HISTIDINE--TRNA LIGASE, MITOCHONDRIAL-RELATED"/>
    <property type="match status" value="1"/>
</dbReference>
<gene>
    <name evidence="1" type="ORF">S06H3_52790</name>
</gene>
<dbReference type="GO" id="GO:0006427">
    <property type="term" value="P:histidyl-tRNA aminoacylation"/>
    <property type="evidence" value="ECO:0007669"/>
    <property type="project" value="TreeGrafter"/>
</dbReference>
<proteinExistence type="predicted"/>
<dbReference type="SUPFAM" id="SSF109604">
    <property type="entry name" value="HD-domain/PDEase-like"/>
    <property type="match status" value="1"/>
</dbReference>
<reference evidence="1" key="1">
    <citation type="journal article" date="2014" name="Front. Microbiol.">
        <title>High frequency of phylogenetically diverse reductive dehalogenase-homologous genes in deep subseafloor sedimentary metagenomes.</title>
        <authorList>
            <person name="Kawai M."/>
            <person name="Futagami T."/>
            <person name="Toyoda A."/>
            <person name="Takaki Y."/>
            <person name="Nishi S."/>
            <person name="Hori S."/>
            <person name="Arai W."/>
            <person name="Tsubouchi T."/>
            <person name="Morono Y."/>
            <person name="Uchiyama I."/>
            <person name="Ito T."/>
            <person name="Fujiyama A."/>
            <person name="Inagaki F."/>
            <person name="Takami H."/>
        </authorList>
    </citation>
    <scope>NUCLEOTIDE SEQUENCE</scope>
    <source>
        <strain evidence="1">Expedition CK06-06</strain>
    </source>
</reference>